<comment type="caution">
    <text evidence="1">The sequence shown here is derived from an EMBL/GenBank/DDBJ whole genome shotgun (WGS) entry which is preliminary data.</text>
</comment>
<organism evidence="1 2">
    <name type="scientific">Macrococcoides bohemicum</name>
    <dbReference type="NCBI Taxonomy" id="1903056"/>
    <lineage>
        <taxon>Bacteria</taxon>
        <taxon>Bacillati</taxon>
        <taxon>Bacillota</taxon>
        <taxon>Bacilli</taxon>
        <taxon>Bacillales</taxon>
        <taxon>Staphylococcaceae</taxon>
        <taxon>Macrococcoides</taxon>
    </lineage>
</organism>
<dbReference type="RefSeq" id="WP_111744408.1">
    <property type="nucleotide sequence ID" value="NZ_CM009972.1"/>
</dbReference>
<gene>
    <name evidence="1" type="ORF">BHX94_12185</name>
</gene>
<protein>
    <submittedName>
        <fullName evidence="1">Uncharacterized protein</fullName>
    </submittedName>
</protein>
<evidence type="ECO:0000313" key="2">
    <source>
        <dbReference type="Proteomes" id="UP000249579"/>
    </source>
</evidence>
<sequence>MILISKSKAHYIIENYHRTNELKDIKGSFYIKEKDSYVAIDNTTGEAWTEEFKTLDEVRIFLNGGYVYE</sequence>
<dbReference type="Proteomes" id="UP000249579">
    <property type="component" value="Plasmid pZKMB1"/>
</dbReference>
<dbReference type="EMBL" id="PZJG01000030">
    <property type="protein sequence ID" value="RAK47834.1"/>
    <property type="molecule type" value="Genomic_DNA"/>
</dbReference>
<dbReference type="OrthoDB" id="1866253at2"/>
<proteinExistence type="predicted"/>
<name>A0A328A1Y8_9STAP</name>
<accession>A0A328A1Y8</accession>
<evidence type="ECO:0000313" key="1">
    <source>
        <dbReference type="EMBL" id="RAK47834.1"/>
    </source>
</evidence>
<keyword evidence="1" id="KW-0614">Plasmid</keyword>
<geneLocation type="plasmid" evidence="2">
    <name>pzkmb1</name>
</geneLocation>
<reference evidence="1 2" key="1">
    <citation type="journal article" date="2018" name="Front. Microbiol.">
        <title>Description and Comparative Genomics of Macrococcus caseolyticus subsp. hominis subsp. nov., Macrococcus goetzii sp. nov., Macrococcus epidermidis sp. nov., and Macrococcus bohemicus sp. nov., Novel Macrococci From Human Clinical Material With Virulence Potential and Suspected Uptake of Foreign DNA by Natural Transformation.</title>
        <authorList>
            <person name="Maslanova I."/>
            <person name="Wertheimer Z."/>
            <person name="Sedlacek I."/>
            <person name="Svec P."/>
            <person name="Indrakova A."/>
            <person name="Kovarovic V."/>
            <person name="Schumann P."/>
            <person name="Sproer C."/>
            <person name="Kralova S."/>
            <person name="Sedo O."/>
            <person name="Kristofova L."/>
            <person name="Vrbovska V."/>
            <person name="Fuzik T."/>
            <person name="Petras P."/>
            <person name="Zdrahal Z."/>
            <person name="Ruzickova V."/>
            <person name="Doskar J."/>
            <person name="Pantucek R."/>
        </authorList>
    </citation>
    <scope>NUCLEOTIDE SEQUENCE [LARGE SCALE GENOMIC DNA]</scope>
    <source>
        <strain evidence="1 2">03/115</strain>
        <plasmid evidence="1">pZKMB1</plasmid>
    </source>
</reference>
<dbReference type="AlphaFoldDB" id="A0A328A1Y8"/>